<dbReference type="Proteomes" id="UP000600865">
    <property type="component" value="Unassembled WGS sequence"/>
</dbReference>
<dbReference type="InterPro" id="IPR006311">
    <property type="entry name" value="TAT_signal"/>
</dbReference>
<evidence type="ECO:0000256" key="2">
    <source>
        <dbReference type="SAM" id="SignalP"/>
    </source>
</evidence>
<evidence type="ECO:0000256" key="1">
    <source>
        <dbReference type="ARBA" id="ARBA00005791"/>
    </source>
</evidence>
<dbReference type="Pfam" id="PF13462">
    <property type="entry name" value="Thioredoxin_4"/>
    <property type="match status" value="1"/>
</dbReference>
<dbReference type="InterPro" id="IPR012336">
    <property type="entry name" value="Thioredoxin-like_fold"/>
</dbReference>
<proteinExistence type="inferred from homology"/>
<name>A0A918KI54_9PROT</name>
<dbReference type="PANTHER" id="PTHR13887:SF56">
    <property type="entry name" value="THIOREDOXIN-LIKE REDUCTASE RV2466C"/>
    <property type="match status" value="1"/>
</dbReference>
<keyword evidence="5" id="KW-1185">Reference proteome</keyword>
<evidence type="ECO:0000313" key="5">
    <source>
        <dbReference type="Proteomes" id="UP000600865"/>
    </source>
</evidence>
<dbReference type="AlphaFoldDB" id="A0A918KI54"/>
<gene>
    <name evidence="4" type="ORF">GCM10011309_13130</name>
</gene>
<sequence>MTNFDSLSRRFVLLLAGATLALSACSGSGGETPSTGGADGKYTIADDYILGDANAPVTLVEYASVACPGCAYWHQNVYPEIKSKYVDTGKVKYVFRPFPASNIEIATAGHKLALCGDRDKFFKNVKIQFDRQAQIFEMGQRGQLRQAYVSLAKASGLSEDEFISCMSDPEVTARYDTFTQMGMDQGVTGTPSFFVNGKKVAKNDLESLEAVILPLLGETVPAETTED</sequence>
<comment type="similarity">
    <text evidence="1">Belongs to the thioredoxin family. DsbA subfamily.</text>
</comment>
<dbReference type="RefSeq" id="WP_189583003.1">
    <property type="nucleotide sequence ID" value="NZ_BMYV01000001.1"/>
</dbReference>
<organism evidence="4 5">
    <name type="scientific">Litorimonas cladophorae</name>
    <dbReference type="NCBI Taxonomy" id="1220491"/>
    <lineage>
        <taxon>Bacteria</taxon>
        <taxon>Pseudomonadati</taxon>
        <taxon>Pseudomonadota</taxon>
        <taxon>Alphaproteobacteria</taxon>
        <taxon>Maricaulales</taxon>
        <taxon>Robiginitomaculaceae</taxon>
    </lineage>
</organism>
<evidence type="ECO:0000313" key="4">
    <source>
        <dbReference type="EMBL" id="GGX64362.1"/>
    </source>
</evidence>
<reference evidence="4 5" key="1">
    <citation type="journal article" date="2014" name="Int. J. Syst. Evol. Microbiol.">
        <title>Complete genome sequence of Corynebacterium casei LMG S-19264T (=DSM 44701T), isolated from a smear-ripened cheese.</title>
        <authorList>
            <consortium name="US DOE Joint Genome Institute (JGI-PGF)"/>
            <person name="Walter F."/>
            <person name="Albersmeier A."/>
            <person name="Kalinowski J."/>
            <person name="Ruckert C."/>
        </authorList>
    </citation>
    <scope>NUCLEOTIDE SEQUENCE [LARGE SCALE GENOMIC DNA]</scope>
    <source>
        <strain evidence="4 5">KCTC 23968</strain>
    </source>
</reference>
<dbReference type="PROSITE" id="PS51318">
    <property type="entry name" value="TAT"/>
    <property type="match status" value="1"/>
</dbReference>
<feature type="domain" description="Thioredoxin-like fold" evidence="3">
    <location>
        <begin position="47"/>
        <end position="212"/>
    </location>
</feature>
<protein>
    <recommendedName>
        <fullName evidence="3">Thioredoxin-like fold domain-containing protein</fullName>
    </recommendedName>
</protein>
<dbReference type="InterPro" id="IPR036249">
    <property type="entry name" value="Thioredoxin-like_sf"/>
</dbReference>
<feature type="chain" id="PRO_5037893145" description="Thioredoxin-like fold domain-containing protein" evidence="2">
    <location>
        <begin position="25"/>
        <end position="227"/>
    </location>
</feature>
<accession>A0A918KI54</accession>
<dbReference type="PANTHER" id="PTHR13887">
    <property type="entry name" value="GLUTATHIONE S-TRANSFERASE KAPPA"/>
    <property type="match status" value="1"/>
</dbReference>
<evidence type="ECO:0000259" key="3">
    <source>
        <dbReference type="Pfam" id="PF13462"/>
    </source>
</evidence>
<comment type="caution">
    <text evidence="4">The sequence shown here is derived from an EMBL/GenBank/DDBJ whole genome shotgun (WGS) entry which is preliminary data.</text>
</comment>
<feature type="signal peptide" evidence="2">
    <location>
        <begin position="1"/>
        <end position="24"/>
    </location>
</feature>
<keyword evidence="2" id="KW-0732">Signal</keyword>
<dbReference type="SUPFAM" id="SSF52833">
    <property type="entry name" value="Thioredoxin-like"/>
    <property type="match status" value="1"/>
</dbReference>
<dbReference type="Gene3D" id="3.40.30.10">
    <property type="entry name" value="Glutaredoxin"/>
    <property type="match status" value="1"/>
</dbReference>
<dbReference type="EMBL" id="BMYV01000001">
    <property type="protein sequence ID" value="GGX64362.1"/>
    <property type="molecule type" value="Genomic_DNA"/>
</dbReference>